<protein>
    <recommendedName>
        <fullName evidence="6 10">UDP-glucose 4-epimerase</fullName>
        <ecNumber evidence="5 10">5.1.3.2</ecNumber>
    </recommendedName>
</protein>
<evidence type="ECO:0000313" key="13">
    <source>
        <dbReference type="Proteomes" id="UP001634747"/>
    </source>
</evidence>
<dbReference type="Pfam" id="PF01370">
    <property type="entry name" value="Epimerase"/>
    <property type="match status" value="1"/>
</dbReference>
<proteinExistence type="inferred from homology"/>
<comment type="catalytic activity">
    <reaction evidence="1 10">
        <text>UDP-alpha-D-glucose = UDP-alpha-D-galactose</text>
        <dbReference type="Rhea" id="RHEA:22168"/>
        <dbReference type="ChEBI" id="CHEBI:58885"/>
        <dbReference type="ChEBI" id="CHEBI:66914"/>
        <dbReference type="EC" id="5.1.3.2"/>
    </reaction>
</comment>
<dbReference type="PANTHER" id="PTHR43725:SF53">
    <property type="entry name" value="UDP-ARABINOSE 4-EPIMERASE 1"/>
    <property type="match status" value="1"/>
</dbReference>
<evidence type="ECO:0000256" key="9">
    <source>
        <dbReference type="ARBA" id="ARBA00023277"/>
    </source>
</evidence>
<keyword evidence="8 10" id="KW-0413">Isomerase</keyword>
<dbReference type="InterPro" id="IPR036291">
    <property type="entry name" value="NAD(P)-bd_dom_sf"/>
</dbReference>
<evidence type="ECO:0000256" key="10">
    <source>
        <dbReference type="RuleBase" id="RU366046"/>
    </source>
</evidence>
<dbReference type="Gene3D" id="3.40.50.720">
    <property type="entry name" value="NAD(P)-binding Rossmann-like Domain"/>
    <property type="match status" value="1"/>
</dbReference>
<evidence type="ECO:0000256" key="7">
    <source>
        <dbReference type="ARBA" id="ARBA00023027"/>
    </source>
</evidence>
<dbReference type="EMBL" id="JBJYXY010000001">
    <property type="protein sequence ID" value="MFN2974179.1"/>
    <property type="molecule type" value="Genomic_DNA"/>
</dbReference>
<evidence type="ECO:0000313" key="12">
    <source>
        <dbReference type="EMBL" id="MFN2974179.1"/>
    </source>
</evidence>
<name>A0ABW9KEY4_9BACT</name>
<sequence length="324" mass="35609">MNVLVTGGAGYIGGTVAALLMEQGHTVTIVDSLVHAKANEVPKGANFVEADIADRPRLESLLNEMKPDGVLHFAALIEAGDSMRVPEVYFRNNTASTLSLLEAMHATGTQNLVFSSTAAVYGEPEAVPIPETARLAPTNPYGESKLLVEYMLKWFHQLHGLRYASLRYFNVAGALPHRGEAHEPETHIIPLILDVALGRRDKILIYGDDYDTPDGSCIRDYIHVADLADAHILALDALKRESRIICNLGNGTGFSVKEVIEAARKVTGKPIPAEIKPRRAGDPARLVASAEEARRILGWVPKTPEIDRILESAWQWHQQRYANR</sequence>
<gene>
    <name evidence="12" type="primary">galE</name>
    <name evidence="12" type="ORF">ACK2TP_00245</name>
</gene>
<organism evidence="12 13">
    <name type="scientific">Terriglobus aquaticus</name>
    <dbReference type="NCBI Taxonomy" id="940139"/>
    <lineage>
        <taxon>Bacteria</taxon>
        <taxon>Pseudomonadati</taxon>
        <taxon>Acidobacteriota</taxon>
        <taxon>Terriglobia</taxon>
        <taxon>Terriglobales</taxon>
        <taxon>Acidobacteriaceae</taxon>
        <taxon>Terriglobus</taxon>
    </lineage>
</organism>
<evidence type="ECO:0000256" key="2">
    <source>
        <dbReference type="ARBA" id="ARBA00001911"/>
    </source>
</evidence>
<dbReference type="EC" id="5.1.3.2" evidence="5 10"/>
<keyword evidence="13" id="KW-1185">Reference proteome</keyword>
<evidence type="ECO:0000256" key="5">
    <source>
        <dbReference type="ARBA" id="ARBA00013189"/>
    </source>
</evidence>
<keyword evidence="7 10" id="KW-0520">NAD</keyword>
<evidence type="ECO:0000256" key="8">
    <source>
        <dbReference type="ARBA" id="ARBA00023235"/>
    </source>
</evidence>
<evidence type="ECO:0000256" key="3">
    <source>
        <dbReference type="ARBA" id="ARBA00004947"/>
    </source>
</evidence>
<evidence type="ECO:0000256" key="1">
    <source>
        <dbReference type="ARBA" id="ARBA00000083"/>
    </source>
</evidence>
<dbReference type="NCBIfam" id="TIGR01179">
    <property type="entry name" value="galE"/>
    <property type="match status" value="1"/>
</dbReference>
<comment type="caution">
    <text evidence="12">The sequence shown here is derived from an EMBL/GenBank/DDBJ whole genome shotgun (WGS) entry which is preliminary data.</text>
</comment>
<dbReference type="PANTHER" id="PTHR43725">
    <property type="entry name" value="UDP-GLUCOSE 4-EPIMERASE"/>
    <property type="match status" value="1"/>
</dbReference>
<dbReference type="Gene3D" id="3.90.25.10">
    <property type="entry name" value="UDP-galactose 4-epimerase, domain 1"/>
    <property type="match status" value="1"/>
</dbReference>
<dbReference type="SUPFAM" id="SSF51735">
    <property type="entry name" value="NAD(P)-binding Rossmann-fold domains"/>
    <property type="match status" value="1"/>
</dbReference>
<dbReference type="RefSeq" id="WP_263414249.1">
    <property type="nucleotide sequence ID" value="NZ_BAABBH010000001.1"/>
</dbReference>
<evidence type="ECO:0000259" key="11">
    <source>
        <dbReference type="Pfam" id="PF01370"/>
    </source>
</evidence>
<reference evidence="12 13" key="1">
    <citation type="submission" date="2024-12" db="EMBL/GenBank/DDBJ databases">
        <authorList>
            <person name="Lee Y."/>
        </authorList>
    </citation>
    <scope>NUCLEOTIDE SEQUENCE [LARGE SCALE GENOMIC DNA]</scope>
    <source>
        <strain evidence="12 13">03SUJ4</strain>
    </source>
</reference>
<comment type="subunit">
    <text evidence="10">Homodimer.</text>
</comment>
<evidence type="ECO:0000256" key="4">
    <source>
        <dbReference type="ARBA" id="ARBA00007637"/>
    </source>
</evidence>
<comment type="cofactor">
    <cofactor evidence="2 10">
        <name>NAD(+)</name>
        <dbReference type="ChEBI" id="CHEBI:57540"/>
    </cofactor>
</comment>
<feature type="domain" description="NAD-dependent epimerase/dehydratase" evidence="11">
    <location>
        <begin position="3"/>
        <end position="248"/>
    </location>
</feature>
<keyword evidence="9 10" id="KW-0119">Carbohydrate metabolism</keyword>
<dbReference type="GO" id="GO:0003978">
    <property type="term" value="F:UDP-glucose 4-epimerase activity"/>
    <property type="evidence" value="ECO:0007669"/>
    <property type="project" value="UniProtKB-EC"/>
</dbReference>
<accession>A0ABW9KEY4</accession>
<comment type="pathway">
    <text evidence="3 10">Carbohydrate metabolism; galactose metabolism.</text>
</comment>
<dbReference type="CDD" id="cd05247">
    <property type="entry name" value="UDP_G4E_1_SDR_e"/>
    <property type="match status" value="1"/>
</dbReference>
<evidence type="ECO:0000256" key="6">
    <source>
        <dbReference type="ARBA" id="ARBA00018569"/>
    </source>
</evidence>
<dbReference type="InterPro" id="IPR001509">
    <property type="entry name" value="Epimerase_deHydtase"/>
</dbReference>
<dbReference type="Proteomes" id="UP001634747">
    <property type="component" value="Unassembled WGS sequence"/>
</dbReference>
<comment type="similarity">
    <text evidence="4 10">Belongs to the NAD(P)-dependent epimerase/dehydratase family.</text>
</comment>
<dbReference type="InterPro" id="IPR005886">
    <property type="entry name" value="UDP_G4E"/>
</dbReference>